<accession>A0A4P6XR82</accession>
<organism evidence="1 2">
    <name type="scientific">Metschnikowia aff. pulcherrima</name>
    <dbReference type="NCBI Taxonomy" id="2163413"/>
    <lineage>
        <taxon>Eukaryota</taxon>
        <taxon>Fungi</taxon>
        <taxon>Dikarya</taxon>
        <taxon>Ascomycota</taxon>
        <taxon>Saccharomycotina</taxon>
        <taxon>Pichiomycetes</taxon>
        <taxon>Metschnikowiaceae</taxon>
        <taxon>Metschnikowia</taxon>
    </lineage>
</organism>
<dbReference type="AlphaFoldDB" id="A0A4P6XR82"/>
<sequence>MVSLHIHRAKIGWGNKTMKEYIFWLLNDARRIQKKKYARPNDAKRRQKRGMYVRRIQSHARFLRGRKPRRLRHMKIDCYELHFYLGCADSNAKTIDRRNSLVLALFSCLRKCRMRLVRRASVTGPFLVQSQTLDDEFSRHGYTRKVVWQDFICFIVTQDFFPSKIGKVSFLCFWQLVCD</sequence>
<gene>
    <name evidence="1" type="ORF">METSCH_C08170</name>
</gene>
<evidence type="ECO:0000313" key="1">
    <source>
        <dbReference type="EMBL" id="QBM88836.1"/>
    </source>
</evidence>
<name>A0A4P6XR82_9ASCO</name>
<evidence type="ECO:0000313" key="2">
    <source>
        <dbReference type="Proteomes" id="UP000292447"/>
    </source>
</evidence>
<keyword evidence="2" id="KW-1185">Reference proteome</keyword>
<dbReference type="Proteomes" id="UP000292447">
    <property type="component" value="Chromosome III"/>
</dbReference>
<reference evidence="2" key="1">
    <citation type="submission" date="2019-03" db="EMBL/GenBank/DDBJ databases">
        <title>Snf2 controls pulcherriminic acid biosynthesis and connects pigmentation and antifungal activity of the yeast Metschnikowia pulcherrima.</title>
        <authorList>
            <person name="Gore-Lloyd D."/>
            <person name="Sumann I."/>
            <person name="Brachmann A.O."/>
            <person name="Schneeberger K."/>
            <person name="Ortiz-Merino R.A."/>
            <person name="Moreno-Beltran M."/>
            <person name="Schlaefli M."/>
            <person name="Kirner P."/>
            <person name="Santos Kron A."/>
            <person name="Wolfe K.H."/>
            <person name="Piel J."/>
            <person name="Ahrens C.H."/>
            <person name="Henk D."/>
            <person name="Freimoser F.M."/>
        </authorList>
    </citation>
    <scope>NUCLEOTIDE SEQUENCE [LARGE SCALE GENOMIC DNA]</scope>
    <source>
        <strain evidence="2">APC 1.2</strain>
    </source>
</reference>
<protein>
    <submittedName>
        <fullName evidence="1">Uncharacterized protein</fullName>
    </submittedName>
</protein>
<proteinExistence type="predicted"/>
<dbReference type="EMBL" id="CP034458">
    <property type="protein sequence ID" value="QBM88836.1"/>
    <property type="molecule type" value="Genomic_DNA"/>
</dbReference>